<gene>
    <name evidence="2" type="ORF">B0H16DRAFT_1473906</name>
</gene>
<feature type="compositionally biased region" description="Basic and acidic residues" evidence="1">
    <location>
        <begin position="81"/>
        <end position="104"/>
    </location>
</feature>
<evidence type="ECO:0000313" key="3">
    <source>
        <dbReference type="Proteomes" id="UP001215598"/>
    </source>
</evidence>
<protein>
    <submittedName>
        <fullName evidence="2">Uncharacterized protein</fullName>
    </submittedName>
</protein>
<accession>A0AAD7MKU9</accession>
<feature type="compositionally biased region" description="Basic and acidic residues" evidence="1">
    <location>
        <begin position="51"/>
        <end position="65"/>
    </location>
</feature>
<comment type="caution">
    <text evidence="2">The sequence shown here is derived from an EMBL/GenBank/DDBJ whole genome shotgun (WGS) entry which is preliminary data.</text>
</comment>
<evidence type="ECO:0000313" key="2">
    <source>
        <dbReference type="EMBL" id="KAJ7721381.1"/>
    </source>
</evidence>
<feature type="region of interest" description="Disordered" evidence="1">
    <location>
        <begin position="25"/>
        <end position="107"/>
    </location>
</feature>
<dbReference type="Proteomes" id="UP001215598">
    <property type="component" value="Unassembled WGS sequence"/>
</dbReference>
<sequence>MREENPPGRAERSKISLFAVSKPAACIGGPAGKCSLEKRKLTNNRKAQSHPVDDEQLQDKEEQARPHHNHAGGAWRYRAHRATENNGGRREVYNTHGGGERQENSAKVPLPRPLAAGLKFQRDRRHLQTPHEDVQYAEHAARNSKGKGRVERVKEGWSDVRASASKRGAATHDLRVRPAERHPSYAGKCSLRRTSCTETCKRESPAFRIPTIEKTRKEKTGKGSPLTHETTAHFHRSVALAGVSSGAAEKGPTVQCPRSAVVDGRRASRSWVVVTEEEVTMEVMEGRRSKGRSYPVDVPRAKEEVELLQEKRRRRRADGRSGRTVPSVARVYARRRMPPKTGSTLPPRVRAHIPLTSLRLDAEGGALTTTILPPGRWGGRLQGGVYARDGTAELLSAGGGPRHTGRVRMEHHGPEVGCAAGWGGRARSRCGRGARGLVAKRMGSRGCVLRRRAGQRPGGQAARRRAHLHGYRCTDAGVAVDVDECAMKPVRRGGSLLVSERRPAVVWDTTTVRRREVD</sequence>
<dbReference type="AlphaFoldDB" id="A0AAD7MKU9"/>
<dbReference type="EMBL" id="JARKIB010000230">
    <property type="protein sequence ID" value="KAJ7721381.1"/>
    <property type="molecule type" value="Genomic_DNA"/>
</dbReference>
<name>A0AAD7MKU9_9AGAR</name>
<evidence type="ECO:0000256" key="1">
    <source>
        <dbReference type="SAM" id="MobiDB-lite"/>
    </source>
</evidence>
<organism evidence="2 3">
    <name type="scientific">Mycena metata</name>
    <dbReference type="NCBI Taxonomy" id="1033252"/>
    <lineage>
        <taxon>Eukaryota</taxon>
        <taxon>Fungi</taxon>
        <taxon>Dikarya</taxon>
        <taxon>Basidiomycota</taxon>
        <taxon>Agaricomycotina</taxon>
        <taxon>Agaricomycetes</taxon>
        <taxon>Agaricomycetidae</taxon>
        <taxon>Agaricales</taxon>
        <taxon>Marasmiineae</taxon>
        <taxon>Mycenaceae</taxon>
        <taxon>Mycena</taxon>
    </lineage>
</organism>
<proteinExistence type="predicted"/>
<reference evidence="2" key="1">
    <citation type="submission" date="2023-03" db="EMBL/GenBank/DDBJ databases">
        <title>Massive genome expansion in bonnet fungi (Mycena s.s.) driven by repeated elements and novel gene families across ecological guilds.</title>
        <authorList>
            <consortium name="Lawrence Berkeley National Laboratory"/>
            <person name="Harder C.B."/>
            <person name="Miyauchi S."/>
            <person name="Viragh M."/>
            <person name="Kuo A."/>
            <person name="Thoen E."/>
            <person name="Andreopoulos B."/>
            <person name="Lu D."/>
            <person name="Skrede I."/>
            <person name="Drula E."/>
            <person name="Henrissat B."/>
            <person name="Morin E."/>
            <person name="Kohler A."/>
            <person name="Barry K."/>
            <person name="LaButti K."/>
            <person name="Morin E."/>
            <person name="Salamov A."/>
            <person name="Lipzen A."/>
            <person name="Mereny Z."/>
            <person name="Hegedus B."/>
            <person name="Baldrian P."/>
            <person name="Stursova M."/>
            <person name="Weitz H."/>
            <person name="Taylor A."/>
            <person name="Grigoriev I.V."/>
            <person name="Nagy L.G."/>
            <person name="Martin F."/>
            <person name="Kauserud H."/>
        </authorList>
    </citation>
    <scope>NUCLEOTIDE SEQUENCE</scope>
    <source>
        <strain evidence="2">CBHHK182m</strain>
    </source>
</reference>
<keyword evidence="3" id="KW-1185">Reference proteome</keyword>